<comment type="caution">
    <text evidence="3">The sequence shown here is derived from an EMBL/GenBank/DDBJ whole genome shotgun (WGS) entry which is preliminary data.</text>
</comment>
<dbReference type="Proteomes" id="UP000739538">
    <property type="component" value="Unassembled WGS sequence"/>
</dbReference>
<dbReference type="PANTHER" id="PTHR43586">
    <property type="entry name" value="CYSTEINE DESULFURASE"/>
    <property type="match status" value="1"/>
</dbReference>
<proteinExistence type="predicted"/>
<dbReference type="GO" id="GO:0008483">
    <property type="term" value="F:transaminase activity"/>
    <property type="evidence" value="ECO:0007669"/>
    <property type="project" value="UniProtKB-KW"/>
</dbReference>
<feature type="domain" description="Aminotransferase class V" evidence="2">
    <location>
        <begin position="1"/>
        <end position="173"/>
    </location>
</feature>
<organism evidence="3 4">
    <name type="scientific">Eiseniibacteriota bacterium</name>
    <dbReference type="NCBI Taxonomy" id="2212470"/>
    <lineage>
        <taxon>Bacteria</taxon>
        <taxon>Candidatus Eiseniibacteriota</taxon>
    </lineage>
</organism>
<accession>A0A956NMG1</accession>
<sequence length="173" mass="19089">YNANVHRGIHKLSEQATSAYENARSKVSKFINAASKREIIFTRGTTESINLVAQTWGRANLRKGDVVVSTVMEHHSNIVPWQILAAEIQFELKFLSVSPDGTLDLNEFTHLLQNYPVKLITITHVSNVLGTVNPVQEIIDQAHNQGALVVIDGAQSVPHMPVDVQALKADFLA</sequence>
<reference evidence="3" key="2">
    <citation type="journal article" date="2021" name="Microbiome">
        <title>Successional dynamics and alternative stable states in a saline activated sludge microbial community over 9 years.</title>
        <authorList>
            <person name="Wang Y."/>
            <person name="Ye J."/>
            <person name="Ju F."/>
            <person name="Liu L."/>
            <person name="Boyd J.A."/>
            <person name="Deng Y."/>
            <person name="Parks D.H."/>
            <person name="Jiang X."/>
            <person name="Yin X."/>
            <person name="Woodcroft B.J."/>
            <person name="Tyson G.W."/>
            <person name="Hugenholtz P."/>
            <person name="Polz M.F."/>
            <person name="Zhang T."/>
        </authorList>
    </citation>
    <scope>NUCLEOTIDE SEQUENCE</scope>
    <source>
        <strain evidence="3">HKST-UBA02</strain>
    </source>
</reference>
<protein>
    <submittedName>
        <fullName evidence="3">Aminotransferase class V-fold PLP-dependent enzyme</fullName>
    </submittedName>
</protein>
<evidence type="ECO:0000313" key="4">
    <source>
        <dbReference type="Proteomes" id="UP000739538"/>
    </source>
</evidence>
<keyword evidence="3" id="KW-0032">Aminotransferase</keyword>
<name>A0A956NMG1_UNCEI</name>
<evidence type="ECO:0000259" key="2">
    <source>
        <dbReference type="Pfam" id="PF00266"/>
    </source>
</evidence>
<evidence type="ECO:0000256" key="1">
    <source>
        <dbReference type="ARBA" id="ARBA00022898"/>
    </source>
</evidence>
<dbReference type="AlphaFoldDB" id="A0A956NMG1"/>
<dbReference type="InterPro" id="IPR000192">
    <property type="entry name" value="Aminotrans_V_dom"/>
</dbReference>
<dbReference type="InterPro" id="IPR015424">
    <property type="entry name" value="PyrdxlP-dep_Trfase"/>
</dbReference>
<dbReference type="SUPFAM" id="SSF53383">
    <property type="entry name" value="PLP-dependent transferases"/>
    <property type="match status" value="1"/>
</dbReference>
<keyword evidence="1" id="KW-0663">Pyridoxal phosphate</keyword>
<dbReference type="PANTHER" id="PTHR43586:SF8">
    <property type="entry name" value="CYSTEINE DESULFURASE 1, CHLOROPLASTIC"/>
    <property type="match status" value="1"/>
</dbReference>
<feature type="non-terminal residue" evidence="3">
    <location>
        <position position="1"/>
    </location>
</feature>
<dbReference type="InterPro" id="IPR015421">
    <property type="entry name" value="PyrdxlP-dep_Trfase_major"/>
</dbReference>
<keyword evidence="3" id="KW-0808">Transferase</keyword>
<dbReference type="Pfam" id="PF00266">
    <property type="entry name" value="Aminotran_5"/>
    <property type="match status" value="1"/>
</dbReference>
<dbReference type="EMBL" id="JAGQHS010000602">
    <property type="protein sequence ID" value="MCA9759899.1"/>
    <property type="molecule type" value="Genomic_DNA"/>
</dbReference>
<feature type="non-terminal residue" evidence="3">
    <location>
        <position position="173"/>
    </location>
</feature>
<evidence type="ECO:0000313" key="3">
    <source>
        <dbReference type="EMBL" id="MCA9759899.1"/>
    </source>
</evidence>
<dbReference type="Gene3D" id="3.40.640.10">
    <property type="entry name" value="Type I PLP-dependent aspartate aminotransferase-like (Major domain)"/>
    <property type="match status" value="1"/>
</dbReference>
<reference evidence="3" key="1">
    <citation type="submission" date="2020-04" db="EMBL/GenBank/DDBJ databases">
        <authorList>
            <person name="Zhang T."/>
        </authorList>
    </citation>
    <scope>NUCLEOTIDE SEQUENCE</scope>
    <source>
        <strain evidence="3">HKST-UBA02</strain>
    </source>
</reference>
<gene>
    <name evidence="3" type="ORF">KDA27_29145</name>
</gene>